<dbReference type="RefSeq" id="WP_338602332.1">
    <property type="nucleotide sequence ID" value="NZ_CP146016.1"/>
</dbReference>
<reference evidence="5 6" key="1">
    <citation type="submission" date="2024-02" db="EMBL/GenBank/DDBJ databases">
        <title>STSV induces naive adaptation in Sulfolobus.</title>
        <authorList>
            <person name="Xiang X."/>
            <person name="Song M."/>
        </authorList>
    </citation>
    <scope>NUCLEOTIDE SEQUENCE [LARGE SCALE GENOMIC DNA]</scope>
    <source>
        <strain evidence="5 6">RT2</strain>
    </source>
</reference>
<dbReference type="GO" id="GO:0016836">
    <property type="term" value="F:hydro-lyase activity"/>
    <property type="evidence" value="ECO:0007669"/>
    <property type="project" value="TreeGrafter"/>
</dbReference>
<dbReference type="GeneID" id="89335502"/>
<dbReference type="Gene3D" id="3.30.390.10">
    <property type="entry name" value="Enolase-like, N-terminal domain"/>
    <property type="match status" value="1"/>
</dbReference>
<evidence type="ECO:0000256" key="1">
    <source>
        <dbReference type="ARBA" id="ARBA00001946"/>
    </source>
</evidence>
<dbReference type="InterPro" id="IPR029065">
    <property type="entry name" value="Enolase_C-like"/>
</dbReference>
<dbReference type="AlphaFoldDB" id="A0AAX4L1L4"/>
<dbReference type="SMART" id="SM00922">
    <property type="entry name" value="MR_MLE"/>
    <property type="match status" value="1"/>
</dbReference>
<evidence type="ECO:0000256" key="2">
    <source>
        <dbReference type="ARBA" id="ARBA00022723"/>
    </source>
</evidence>
<dbReference type="InterPro" id="IPR013342">
    <property type="entry name" value="Mandelate_racemase_C"/>
</dbReference>
<evidence type="ECO:0000313" key="5">
    <source>
        <dbReference type="EMBL" id="WWQ60874.1"/>
    </source>
</evidence>
<dbReference type="InterPro" id="IPR036849">
    <property type="entry name" value="Enolase-like_C_sf"/>
</dbReference>
<protein>
    <submittedName>
        <fullName evidence="5">Mandelate racemase/muconate lactonizing enzyme family protein</fullName>
    </submittedName>
</protein>
<keyword evidence="6" id="KW-1185">Reference proteome</keyword>
<keyword evidence="3" id="KW-0460">Magnesium</keyword>
<dbReference type="InterPro" id="IPR018110">
    <property type="entry name" value="Mandel_Rmase/mucon_lact_enz_CS"/>
</dbReference>
<dbReference type="GO" id="GO:0009063">
    <property type="term" value="P:amino acid catabolic process"/>
    <property type="evidence" value="ECO:0007669"/>
    <property type="project" value="InterPro"/>
</dbReference>
<dbReference type="PROSITE" id="PS00909">
    <property type="entry name" value="MR_MLE_2"/>
    <property type="match status" value="1"/>
</dbReference>
<dbReference type="SUPFAM" id="SSF54826">
    <property type="entry name" value="Enolase N-terminal domain-like"/>
    <property type="match status" value="1"/>
</dbReference>
<dbReference type="Pfam" id="PF13378">
    <property type="entry name" value="MR_MLE_C"/>
    <property type="match status" value="1"/>
</dbReference>
<dbReference type="Gene3D" id="3.20.20.120">
    <property type="entry name" value="Enolase-like C-terminal domain"/>
    <property type="match status" value="1"/>
</dbReference>
<evidence type="ECO:0000259" key="4">
    <source>
        <dbReference type="SMART" id="SM00922"/>
    </source>
</evidence>
<dbReference type="PANTHER" id="PTHR13794">
    <property type="entry name" value="ENOLASE SUPERFAMILY, MANDELATE RACEMASE"/>
    <property type="match status" value="1"/>
</dbReference>
<keyword evidence="2" id="KW-0479">Metal-binding</keyword>
<dbReference type="Pfam" id="PF02746">
    <property type="entry name" value="MR_MLE_N"/>
    <property type="match status" value="1"/>
</dbReference>
<dbReference type="InterPro" id="IPR029017">
    <property type="entry name" value="Enolase-like_N"/>
</dbReference>
<dbReference type="GO" id="GO:0016052">
    <property type="term" value="P:carbohydrate catabolic process"/>
    <property type="evidence" value="ECO:0007669"/>
    <property type="project" value="TreeGrafter"/>
</dbReference>
<evidence type="ECO:0000256" key="3">
    <source>
        <dbReference type="ARBA" id="ARBA00022842"/>
    </source>
</evidence>
<dbReference type="SFLD" id="SFLDG00179">
    <property type="entry name" value="mandelate_racemase"/>
    <property type="match status" value="1"/>
</dbReference>
<dbReference type="EMBL" id="CP146016">
    <property type="protein sequence ID" value="WWQ60874.1"/>
    <property type="molecule type" value="Genomic_DNA"/>
</dbReference>
<dbReference type="InterPro" id="IPR013341">
    <property type="entry name" value="Mandelate_racemase_N_dom"/>
</dbReference>
<dbReference type="InterPro" id="IPR046945">
    <property type="entry name" value="RHMD-like"/>
</dbReference>
<comment type="cofactor">
    <cofactor evidence="1">
        <name>Mg(2+)</name>
        <dbReference type="ChEBI" id="CHEBI:18420"/>
    </cofactor>
</comment>
<name>A0AAX4L1L4_9CREN</name>
<sequence length="377" mass="42721">MKVDKITLLPASIPYIDDPMPEWVEQWGIQLFINVNVEDKEGLGEVLVAGSGVISAYIGIFNDLIIPFLEGKEIRSISEVYETLEKLLFSAGLCSITLGSISGIETALWHVYSKVINKPVHYLLGGKIRDTVPVYASFPRYKTLEDVVSAVEKAIKRGFKLIKLHQPPNMVIESLKKIKDTFGDQIKVAVDLNSPFDYASALKFLEEISRYDIEWVEEPIYPPNDYDTIKRLTKDFPIACGENEYTLHGFKKLLETGVLYIQPDIAKIGGISKFLKVIDLAEVYNIKIMPHLRPQRSAIALYHTLQVASARNNIIQVEFPLAEIPKDLFGVEFKIFNGMVNVPDDISIDKELLKNKYSLKDKKLRLLKFSDLTEKIL</sequence>
<feature type="domain" description="Mandelate racemase/muconate lactonizing enzyme C-terminal" evidence="4">
    <location>
        <begin position="144"/>
        <end position="239"/>
    </location>
</feature>
<accession>A0AAX4L1L4</accession>
<evidence type="ECO:0000313" key="6">
    <source>
        <dbReference type="Proteomes" id="UP001432202"/>
    </source>
</evidence>
<dbReference type="SUPFAM" id="SSF51604">
    <property type="entry name" value="Enolase C-terminal domain-like"/>
    <property type="match status" value="1"/>
</dbReference>
<dbReference type="SFLD" id="SFLDS00001">
    <property type="entry name" value="Enolase"/>
    <property type="match status" value="1"/>
</dbReference>
<dbReference type="PANTHER" id="PTHR13794:SF58">
    <property type="entry name" value="MITOCHONDRIAL ENOLASE SUPERFAMILY MEMBER 1"/>
    <property type="match status" value="1"/>
</dbReference>
<dbReference type="Proteomes" id="UP001432202">
    <property type="component" value="Chromosome"/>
</dbReference>
<proteinExistence type="predicted"/>
<dbReference type="CDD" id="cd03316">
    <property type="entry name" value="MR_like"/>
    <property type="match status" value="1"/>
</dbReference>
<dbReference type="GO" id="GO:0000287">
    <property type="term" value="F:magnesium ion binding"/>
    <property type="evidence" value="ECO:0007669"/>
    <property type="project" value="TreeGrafter"/>
</dbReference>
<gene>
    <name evidence="5" type="ORF">V6M85_01995</name>
</gene>
<organism evidence="5 6">
    <name type="scientific">Sulfolobus tengchongensis</name>
    <dbReference type="NCBI Taxonomy" id="207809"/>
    <lineage>
        <taxon>Archaea</taxon>
        <taxon>Thermoproteota</taxon>
        <taxon>Thermoprotei</taxon>
        <taxon>Sulfolobales</taxon>
        <taxon>Sulfolobaceae</taxon>
        <taxon>Sulfolobus</taxon>
    </lineage>
</organism>